<name>A0ABU0E0V4_9FIRM</name>
<proteinExistence type="predicted"/>
<organism evidence="2 3">
    <name type="scientific">Breznakia pachnodae</name>
    <dbReference type="NCBI Taxonomy" id="265178"/>
    <lineage>
        <taxon>Bacteria</taxon>
        <taxon>Bacillati</taxon>
        <taxon>Bacillota</taxon>
        <taxon>Erysipelotrichia</taxon>
        <taxon>Erysipelotrichales</taxon>
        <taxon>Erysipelotrichaceae</taxon>
        <taxon>Breznakia</taxon>
    </lineage>
</organism>
<comment type="caution">
    <text evidence="2">The sequence shown here is derived from an EMBL/GenBank/DDBJ whole genome shotgun (WGS) entry which is preliminary data.</text>
</comment>
<reference evidence="2 3" key="1">
    <citation type="submission" date="2023-07" db="EMBL/GenBank/DDBJ databases">
        <title>Genomic Encyclopedia of Type Strains, Phase IV (KMG-IV): sequencing the most valuable type-strain genomes for metagenomic binning, comparative biology and taxonomic classification.</title>
        <authorList>
            <person name="Goeker M."/>
        </authorList>
    </citation>
    <scope>NUCLEOTIDE SEQUENCE [LARGE SCALE GENOMIC DNA]</scope>
    <source>
        <strain evidence="2 3">DSM 16784</strain>
    </source>
</reference>
<dbReference type="Gene3D" id="3.40.630.30">
    <property type="match status" value="2"/>
</dbReference>
<dbReference type="SUPFAM" id="SSF55729">
    <property type="entry name" value="Acyl-CoA N-acyltransferases (Nat)"/>
    <property type="match status" value="1"/>
</dbReference>
<dbReference type="Proteomes" id="UP001230220">
    <property type="component" value="Unassembled WGS sequence"/>
</dbReference>
<sequence length="304" mass="36328">MIEFALEKDIDELLELCIQTHPAKEQPFFEYYFHHCFEDGKSYCIREEDKLVACMQMQEHALSFNNKVLLCSYIFGVATHVDYRMRGFMDRLMHYTLDVCNQNYLISFVEAYNPKLYKKYGFETVSYRKKFTIANQDLKVKNLDGVHEQINTAEMATLYNEFAKRFDCYYLRDEKYYDNYVETILQNGGRIAFYKNKNQETTGYCVFYEREDMVEIKEVIYLDSLSLTKLLKFAIKFMPYISLEVSNNERIEKIFKRAIPRTSSCVMARINNYSLFEKLYDTKIKNVEEAFEVLRKPVLINEKN</sequence>
<dbReference type="RefSeq" id="WP_307406468.1">
    <property type="nucleotide sequence ID" value="NZ_JAUSUR010000002.1"/>
</dbReference>
<keyword evidence="3" id="KW-1185">Reference proteome</keyword>
<accession>A0ABU0E0V4</accession>
<dbReference type="InterPro" id="IPR051554">
    <property type="entry name" value="Acetyltransferase_Eis"/>
</dbReference>
<evidence type="ECO:0000259" key="1">
    <source>
        <dbReference type="PROSITE" id="PS51186"/>
    </source>
</evidence>
<dbReference type="PANTHER" id="PTHR37817:SF1">
    <property type="entry name" value="N-ACETYLTRANSFERASE EIS"/>
    <property type="match status" value="1"/>
</dbReference>
<dbReference type="InterPro" id="IPR000182">
    <property type="entry name" value="GNAT_dom"/>
</dbReference>
<dbReference type="Pfam" id="PF13527">
    <property type="entry name" value="Acetyltransf_9"/>
    <property type="match status" value="1"/>
</dbReference>
<evidence type="ECO:0000313" key="3">
    <source>
        <dbReference type="Proteomes" id="UP001230220"/>
    </source>
</evidence>
<protein>
    <submittedName>
        <fullName evidence="2">Acetyltransferase</fullName>
    </submittedName>
</protein>
<feature type="domain" description="N-acetyltransferase" evidence="1">
    <location>
        <begin position="1"/>
        <end position="144"/>
    </location>
</feature>
<dbReference type="PANTHER" id="PTHR37817">
    <property type="entry name" value="N-ACETYLTRANSFERASE EIS"/>
    <property type="match status" value="1"/>
</dbReference>
<dbReference type="PROSITE" id="PS51186">
    <property type="entry name" value="GNAT"/>
    <property type="match status" value="1"/>
</dbReference>
<gene>
    <name evidence="2" type="ORF">J2S15_001253</name>
</gene>
<dbReference type="InterPro" id="IPR016181">
    <property type="entry name" value="Acyl_CoA_acyltransferase"/>
</dbReference>
<dbReference type="EMBL" id="JAUSUR010000002">
    <property type="protein sequence ID" value="MDQ0360508.1"/>
    <property type="molecule type" value="Genomic_DNA"/>
</dbReference>
<evidence type="ECO:0000313" key="2">
    <source>
        <dbReference type="EMBL" id="MDQ0360508.1"/>
    </source>
</evidence>